<protein>
    <submittedName>
        <fullName evidence="1">Uncharacterized protein</fullName>
    </submittedName>
</protein>
<evidence type="ECO:0000313" key="1">
    <source>
        <dbReference type="EMBL" id="JAH61983.1"/>
    </source>
</evidence>
<proteinExistence type="predicted"/>
<reference evidence="1" key="1">
    <citation type="submission" date="2014-11" db="EMBL/GenBank/DDBJ databases">
        <authorList>
            <person name="Amaro Gonzalez C."/>
        </authorList>
    </citation>
    <scope>NUCLEOTIDE SEQUENCE</scope>
</reference>
<sequence length="13" mass="1621">MRPQDFTQRCILI</sequence>
<dbReference type="EMBL" id="GBXM01046594">
    <property type="protein sequence ID" value="JAH61983.1"/>
    <property type="molecule type" value="Transcribed_RNA"/>
</dbReference>
<reference evidence="1" key="2">
    <citation type="journal article" date="2015" name="Fish Shellfish Immunol.">
        <title>Early steps in the European eel (Anguilla anguilla)-Vibrio vulnificus interaction in the gills: Role of the RtxA13 toxin.</title>
        <authorList>
            <person name="Callol A."/>
            <person name="Pajuelo D."/>
            <person name="Ebbesson L."/>
            <person name="Teles M."/>
            <person name="MacKenzie S."/>
            <person name="Amaro C."/>
        </authorList>
    </citation>
    <scope>NUCLEOTIDE SEQUENCE</scope>
</reference>
<accession>A0A0E9UAJ5</accession>
<organism evidence="1">
    <name type="scientific">Anguilla anguilla</name>
    <name type="common">European freshwater eel</name>
    <name type="synonym">Muraena anguilla</name>
    <dbReference type="NCBI Taxonomy" id="7936"/>
    <lineage>
        <taxon>Eukaryota</taxon>
        <taxon>Metazoa</taxon>
        <taxon>Chordata</taxon>
        <taxon>Craniata</taxon>
        <taxon>Vertebrata</taxon>
        <taxon>Euteleostomi</taxon>
        <taxon>Actinopterygii</taxon>
        <taxon>Neopterygii</taxon>
        <taxon>Teleostei</taxon>
        <taxon>Anguilliformes</taxon>
        <taxon>Anguillidae</taxon>
        <taxon>Anguilla</taxon>
    </lineage>
</organism>
<name>A0A0E9UAJ5_ANGAN</name>